<sequence length="100" mass="11451">MSLNKKYLKSKPICKVTFKIKKEECDAAEKVAIAGDFNGWKEAPMKKLKSGDFSLTLDLETENKYQFKYLLDDSKWENDWNADAYCPSPVSFDDNSVVVV</sequence>
<evidence type="ECO:0000313" key="3">
    <source>
        <dbReference type="Proteomes" id="UP001528411"/>
    </source>
</evidence>
<dbReference type="CDD" id="cd07184">
    <property type="entry name" value="E_set_Isoamylase_like_N"/>
    <property type="match status" value="1"/>
</dbReference>
<reference evidence="2 3" key="1">
    <citation type="submission" date="2023-01" db="EMBL/GenBank/DDBJ databases">
        <title>Psychrosphaera sp. nov., isolated from marine algae.</title>
        <authorList>
            <person name="Bayburt H."/>
            <person name="Choi B.J."/>
            <person name="Kim J.M."/>
            <person name="Choi D.G."/>
            <person name="Jeon C.O."/>
        </authorList>
    </citation>
    <scope>NUCLEOTIDE SEQUENCE [LARGE SCALE GENOMIC DNA]</scope>
    <source>
        <strain evidence="2 3">G1-22</strain>
    </source>
</reference>
<gene>
    <name evidence="2" type="ORF">PN838_03205</name>
</gene>
<dbReference type="EMBL" id="JAQOMS010000002">
    <property type="protein sequence ID" value="MDC2888012.1"/>
    <property type="molecule type" value="Genomic_DNA"/>
</dbReference>
<dbReference type="Proteomes" id="UP001528411">
    <property type="component" value="Unassembled WGS sequence"/>
</dbReference>
<accession>A0ABT5F910</accession>
<proteinExistence type="predicted"/>
<dbReference type="Pfam" id="PF16561">
    <property type="entry name" value="AMPK1_CBM"/>
    <property type="match status" value="1"/>
</dbReference>
<name>A0ABT5F910_9GAMM</name>
<evidence type="ECO:0000259" key="1">
    <source>
        <dbReference type="PROSITE" id="PS51166"/>
    </source>
</evidence>
<organism evidence="2 3">
    <name type="scientific">Psychrosphaera algicola</name>
    <dbReference type="NCBI Taxonomy" id="3023714"/>
    <lineage>
        <taxon>Bacteria</taxon>
        <taxon>Pseudomonadati</taxon>
        <taxon>Pseudomonadota</taxon>
        <taxon>Gammaproteobacteria</taxon>
        <taxon>Alteromonadales</taxon>
        <taxon>Pseudoalteromonadaceae</taxon>
        <taxon>Psychrosphaera</taxon>
    </lineage>
</organism>
<keyword evidence="3" id="KW-1185">Reference proteome</keyword>
<dbReference type="PROSITE" id="PS51166">
    <property type="entry name" value="CBM20"/>
    <property type="match status" value="1"/>
</dbReference>
<feature type="domain" description="CBM20" evidence="1">
    <location>
        <begin position="8"/>
        <end position="100"/>
    </location>
</feature>
<dbReference type="RefSeq" id="WP_215962433.1">
    <property type="nucleotide sequence ID" value="NZ_JAQOMS010000002.1"/>
</dbReference>
<evidence type="ECO:0000313" key="2">
    <source>
        <dbReference type="EMBL" id="MDC2888012.1"/>
    </source>
</evidence>
<protein>
    <submittedName>
        <fullName evidence="2">Isoamylase early set domain-containing protein</fullName>
    </submittedName>
</protein>
<comment type="caution">
    <text evidence="2">The sequence shown here is derived from an EMBL/GenBank/DDBJ whole genome shotgun (WGS) entry which is preliminary data.</text>
</comment>
<dbReference type="InterPro" id="IPR032640">
    <property type="entry name" value="AMPK1_CBM"/>
</dbReference>
<dbReference type="InterPro" id="IPR002044">
    <property type="entry name" value="CBM20"/>
</dbReference>